<dbReference type="EMBL" id="DRGN01000179">
    <property type="protein sequence ID" value="HEU01221.1"/>
    <property type="molecule type" value="Genomic_DNA"/>
</dbReference>
<name>A0A9C9NGE6_9HYPH</name>
<reference evidence="1" key="1">
    <citation type="journal article" date="2020" name="mSystems">
        <title>Genome- and Community-Level Interaction Insights into Carbon Utilization and Element Cycling Functions of Hydrothermarchaeota in Hydrothermal Sediment.</title>
        <authorList>
            <person name="Zhou Z."/>
            <person name="Liu Y."/>
            <person name="Xu W."/>
            <person name="Pan J."/>
            <person name="Luo Z.H."/>
            <person name="Li M."/>
        </authorList>
    </citation>
    <scope>NUCLEOTIDE SEQUENCE</scope>
    <source>
        <strain evidence="1">HyVt-347</strain>
    </source>
</reference>
<protein>
    <submittedName>
        <fullName evidence="1">Uncharacterized protein</fullName>
    </submittedName>
</protein>
<organism evidence="1 2">
    <name type="scientific">Aurantimonas coralicida</name>
    <dbReference type="NCBI Taxonomy" id="182270"/>
    <lineage>
        <taxon>Bacteria</taxon>
        <taxon>Pseudomonadati</taxon>
        <taxon>Pseudomonadota</taxon>
        <taxon>Alphaproteobacteria</taxon>
        <taxon>Hyphomicrobiales</taxon>
        <taxon>Aurantimonadaceae</taxon>
        <taxon>Aurantimonas</taxon>
    </lineage>
</organism>
<accession>A0A9C9NGE6</accession>
<sequence>MTRHRQPIPTVRAVSFRPPPELVPNASMKRWRANGSSFNSLDRAASGWRKDKTLLDHRKAIKKTSRS</sequence>
<dbReference type="AlphaFoldDB" id="A0A9C9NGE6"/>
<proteinExistence type="predicted"/>
<dbReference type="Proteomes" id="UP000885680">
    <property type="component" value="Unassembled WGS sequence"/>
</dbReference>
<comment type="caution">
    <text evidence="1">The sequence shown here is derived from an EMBL/GenBank/DDBJ whole genome shotgun (WGS) entry which is preliminary data.</text>
</comment>
<gene>
    <name evidence="1" type="ORF">ENH89_12900</name>
</gene>
<evidence type="ECO:0000313" key="1">
    <source>
        <dbReference type="EMBL" id="HEU01221.1"/>
    </source>
</evidence>
<evidence type="ECO:0000313" key="2">
    <source>
        <dbReference type="Proteomes" id="UP000885680"/>
    </source>
</evidence>